<name>A0A484U2K7_9ZZZZ</name>
<dbReference type="EMBL" id="CAADIO010000004">
    <property type="protein sequence ID" value="VFR81308.1"/>
    <property type="molecule type" value="Genomic_DNA"/>
</dbReference>
<proteinExistence type="predicted"/>
<gene>
    <name evidence="2" type="ORF">RAN3_2554</name>
</gene>
<dbReference type="SUPFAM" id="SSF88874">
    <property type="entry name" value="Receptor-binding domain of short tail fibre protein gp12"/>
    <property type="match status" value="1"/>
</dbReference>
<sequence>MAQVDFFSNFQLQWGETGATEPIQDTQYRQGWAYIGSAPPSVEQFNKVQQLNDQKSAWLFRQFSALANLTGHALAADADDALSHALSNLDAGRITTGTLPVARGGTGRTSASYQNFLIGGGGSTLLEATPSQALAIMGGVPVVSIATLPATNQGPVIVAEVAEVWVWVQTAYFTGYRSPLCGRPVDGHTINPLASEVDAVGGLLSKTAYAGLWGYARENNLVVTQSTWSANIGAHWFVDVNSTQFRVPDLRNMFRRFTGTDADTANARAMASRQMDANRAHAHDMRADAGRGALDAEGPDTIGFGGGGYSGQTQPAGGAEARPVNVAYHPRLHA</sequence>
<evidence type="ECO:0000313" key="2">
    <source>
        <dbReference type="EMBL" id="VFR81308.1"/>
    </source>
</evidence>
<protein>
    <submittedName>
        <fullName evidence="2">Prophage tail fiber protein</fullName>
    </submittedName>
</protein>
<reference evidence="2" key="1">
    <citation type="submission" date="2019-03" db="EMBL/GenBank/DDBJ databases">
        <authorList>
            <person name="Danneels B."/>
        </authorList>
    </citation>
    <scope>NUCLEOTIDE SEQUENCE</scope>
</reference>
<organism evidence="2">
    <name type="scientific">plant metagenome</name>
    <dbReference type="NCBI Taxonomy" id="1297885"/>
    <lineage>
        <taxon>unclassified sequences</taxon>
        <taxon>metagenomes</taxon>
        <taxon>organismal metagenomes</taxon>
    </lineage>
</organism>
<evidence type="ECO:0000256" key="1">
    <source>
        <dbReference type="SAM" id="MobiDB-lite"/>
    </source>
</evidence>
<feature type="region of interest" description="Disordered" evidence="1">
    <location>
        <begin position="291"/>
        <end position="324"/>
    </location>
</feature>
<dbReference type="AlphaFoldDB" id="A0A484U2K7"/>
<accession>A0A484U2K7</accession>